<dbReference type="SMART" id="SM00710">
    <property type="entry name" value="PbH1"/>
    <property type="match status" value="5"/>
</dbReference>
<protein>
    <submittedName>
        <fullName evidence="3">Polysaccharide lyase 6 family protein</fullName>
    </submittedName>
</protein>
<dbReference type="EMBL" id="JBHRZH010000006">
    <property type="protein sequence ID" value="MFC3760915.1"/>
    <property type="molecule type" value="Genomic_DNA"/>
</dbReference>
<gene>
    <name evidence="3" type="ORF">ACFOUW_08690</name>
</gene>
<dbReference type="Gene3D" id="2.160.20.10">
    <property type="entry name" value="Single-stranded right-handed beta-helix, Pectin lyase-like"/>
    <property type="match status" value="1"/>
</dbReference>
<dbReference type="InterPro" id="IPR006626">
    <property type="entry name" value="PbH1"/>
</dbReference>
<feature type="compositionally biased region" description="Basic and acidic residues" evidence="1">
    <location>
        <begin position="422"/>
        <end position="437"/>
    </location>
</feature>
<keyword evidence="4" id="KW-1185">Reference proteome</keyword>
<name>A0ABV7YA98_9ACTN</name>
<evidence type="ECO:0000313" key="3">
    <source>
        <dbReference type="EMBL" id="MFC3760915.1"/>
    </source>
</evidence>
<evidence type="ECO:0000256" key="1">
    <source>
        <dbReference type="SAM" id="MobiDB-lite"/>
    </source>
</evidence>
<dbReference type="CDD" id="cd14251">
    <property type="entry name" value="PL-6"/>
    <property type="match status" value="1"/>
</dbReference>
<comment type="caution">
    <text evidence="3">The sequence shown here is derived from an EMBL/GenBank/DDBJ whole genome shotgun (WGS) entry which is preliminary data.</text>
</comment>
<proteinExistence type="predicted"/>
<organism evidence="3 4">
    <name type="scientific">Tenggerimyces flavus</name>
    <dbReference type="NCBI Taxonomy" id="1708749"/>
    <lineage>
        <taxon>Bacteria</taxon>
        <taxon>Bacillati</taxon>
        <taxon>Actinomycetota</taxon>
        <taxon>Actinomycetes</taxon>
        <taxon>Propionibacteriales</taxon>
        <taxon>Nocardioidaceae</taxon>
        <taxon>Tenggerimyces</taxon>
    </lineage>
</organism>
<dbReference type="InterPro" id="IPR039513">
    <property type="entry name" value="PL-6"/>
</dbReference>
<dbReference type="InterPro" id="IPR011050">
    <property type="entry name" value="Pectin_lyase_fold/virulence"/>
</dbReference>
<feature type="signal peptide" evidence="2">
    <location>
        <begin position="1"/>
        <end position="21"/>
    </location>
</feature>
<dbReference type="RefSeq" id="WP_205117148.1">
    <property type="nucleotide sequence ID" value="NZ_JAFBCM010000001.1"/>
</dbReference>
<dbReference type="SUPFAM" id="SSF51126">
    <property type="entry name" value="Pectin lyase-like"/>
    <property type="match status" value="1"/>
</dbReference>
<accession>A0ABV7YA98</accession>
<evidence type="ECO:0000313" key="4">
    <source>
        <dbReference type="Proteomes" id="UP001595699"/>
    </source>
</evidence>
<dbReference type="Proteomes" id="UP001595699">
    <property type="component" value="Unassembled WGS sequence"/>
</dbReference>
<keyword evidence="2" id="KW-0732">Signal</keyword>
<dbReference type="Pfam" id="PF14592">
    <property type="entry name" value="Chondroitinas_B"/>
    <property type="match status" value="1"/>
</dbReference>
<feature type="chain" id="PRO_5045337461" evidence="2">
    <location>
        <begin position="22"/>
        <end position="455"/>
    </location>
</feature>
<feature type="region of interest" description="Disordered" evidence="1">
    <location>
        <begin position="422"/>
        <end position="455"/>
    </location>
</feature>
<reference evidence="4" key="1">
    <citation type="journal article" date="2019" name="Int. J. Syst. Evol. Microbiol.">
        <title>The Global Catalogue of Microorganisms (GCM) 10K type strain sequencing project: providing services to taxonomists for standard genome sequencing and annotation.</title>
        <authorList>
            <consortium name="The Broad Institute Genomics Platform"/>
            <consortium name="The Broad Institute Genome Sequencing Center for Infectious Disease"/>
            <person name="Wu L."/>
            <person name="Ma J."/>
        </authorList>
    </citation>
    <scope>NUCLEOTIDE SEQUENCE [LARGE SCALE GENOMIC DNA]</scope>
    <source>
        <strain evidence="4">CGMCC 4.7241</strain>
    </source>
</reference>
<keyword evidence="3" id="KW-0456">Lyase</keyword>
<dbReference type="InterPro" id="IPR012334">
    <property type="entry name" value="Pectin_lyas_fold"/>
</dbReference>
<dbReference type="GO" id="GO:0016829">
    <property type="term" value="F:lyase activity"/>
    <property type="evidence" value="ECO:0007669"/>
    <property type="project" value="UniProtKB-KW"/>
</dbReference>
<sequence>MIRAVLVALALVLFIPTPAQAGGPVRVDSLAELQQAIDAAQPGTRIELADGTYVAESPIAISGKSGLTITAAKVGKAEITGPRGFTFSGSHHIVLRGFKLTTTQTLRVPSTSTHIRITRNHFELTTAADGDHWLGVDGDDAEIDHNTFANKTNLGVYLPISGPDGKIAQRTWIHHNYFFNHQFTGDNGGEPIRLGLSSKQLLTANAVVEYNLFDKVDGDPEAISVKSSDNVIRYNTIIRSEGSIVLRHGNRNRVEGNLMFGGRSGIRFYGNDHVIVNNQVSGSAGSGIVIGSGSVIDDTTSTGNDRPDRVLIAFNTLVGNAVSITGEGNRPFEPHDCVVANNAVVGSGAQLVTMPRGEVGFRWEGNLLSGAPGGDLPASGFRALDPKLSADSSGIYRPSGRSPAVDAAVGSYPTVTLDVDRLARTGAKDVSADERRPGGPRRHPLTTADVGPLAP</sequence>
<evidence type="ECO:0000256" key="2">
    <source>
        <dbReference type="SAM" id="SignalP"/>
    </source>
</evidence>